<proteinExistence type="inferred from homology"/>
<reference evidence="6" key="1">
    <citation type="submission" date="2021-03" db="EMBL/GenBank/DDBJ databases">
        <title>Streptomyces strains.</title>
        <authorList>
            <person name="Lund M.B."/>
            <person name="Toerring T."/>
        </authorList>
    </citation>
    <scope>NUCLEOTIDE SEQUENCE</scope>
    <source>
        <strain evidence="6">JCM 4242</strain>
    </source>
</reference>
<keyword evidence="7" id="KW-1185">Reference proteome</keyword>
<keyword evidence="6" id="KW-0378">Hydrolase</keyword>
<dbReference type="AlphaFoldDB" id="A0A939FPE4"/>
<dbReference type="NCBIfam" id="TIGR01509">
    <property type="entry name" value="HAD-SF-IA-v3"/>
    <property type="match status" value="1"/>
</dbReference>
<dbReference type="GO" id="GO:0005829">
    <property type="term" value="C:cytosol"/>
    <property type="evidence" value="ECO:0007669"/>
    <property type="project" value="TreeGrafter"/>
</dbReference>
<comment type="similarity">
    <text evidence="1">Belongs to the HAD-like hydrolase superfamily. CbbY/CbbZ/Gph/YieH family.</text>
</comment>
<keyword evidence="2" id="KW-0418">Kinase</keyword>
<evidence type="ECO:0000256" key="4">
    <source>
        <dbReference type="ARBA" id="ARBA00069527"/>
    </source>
</evidence>
<dbReference type="InterPro" id="IPR041492">
    <property type="entry name" value="HAD_2"/>
</dbReference>
<sequence length="223" mass="23770">MSTLAVFDLDGTLVDTPRGIVETFTAAFATMGLEAPRPEEIRATIGLPLERAFGSLMGVADDDPRVAEGVRQYLSAFREIVLPKAADLLFPGVAQGLAALEDDGVILAVATSKFSASADALLTSAGLKHHFRMVVGADQVAHPKPHPESGQVILRELGMDGERAVMVGDTTHDLLMARACGMRSIGVTYGVHGVEELRSAEPTWLVDTFDDVLDRITTASVRD</sequence>
<dbReference type="GO" id="GO:0006281">
    <property type="term" value="P:DNA repair"/>
    <property type="evidence" value="ECO:0007669"/>
    <property type="project" value="TreeGrafter"/>
</dbReference>
<dbReference type="SFLD" id="SFLDG01129">
    <property type="entry name" value="C1.5:_HAD__Beta-PGM__Phosphata"/>
    <property type="match status" value="1"/>
</dbReference>
<evidence type="ECO:0000256" key="5">
    <source>
        <dbReference type="ARBA" id="ARBA00080335"/>
    </source>
</evidence>
<dbReference type="SFLD" id="SFLDS00003">
    <property type="entry name" value="Haloacid_Dehalogenase"/>
    <property type="match status" value="1"/>
</dbReference>
<dbReference type="InterPro" id="IPR023214">
    <property type="entry name" value="HAD_sf"/>
</dbReference>
<keyword evidence="2" id="KW-0829">Tyrosine-protein kinase</keyword>
<dbReference type="NCBIfam" id="TIGR01549">
    <property type="entry name" value="HAD-SF-IA-v1"/>
    <property type="match status" value="1"/>
</dbReference>
<dbReference type="RefSeq" id="WP_086573064.1">
    <property type="nucleotide sequence ID" value="NZ_JAFMOF010000002.1"/>
</dbReference>
<protein>
    <recommendedName>
        <fullName evidence="4">Tyrosine-protein kinase PtkA</fullName>
    </recommendedName>
    <alternativeName>
        <fullName evidence="5">Protein tyrosine kinase A</fullName>
    </alternativeName>
</protein>
<dbReference type="PANTHER" id="PTHR43434">
    <property type="entry name" value="PHOSPHOGLYCOLATE PHOSPHATASE"/>
    <property type="match status" value="1"/>
</dbReference>
<dbReference type="GO" id="GO:0004713">
    <property type="term" value="F:protein tyrosine kinase activity"/>
    <property type="evidence" value="ECO:0007669"/>
    <property type="project" value="UniProtKB-KW"/>
</dbReference>
<dbReference type="InterPro" id="IPR050155">
    <property type="entry name" value="HAD-like_hydrolase_sf"/>
</dbReference>
<comment type="catalytic activity">
    <reaction evidence="3">
        <text>L-tyrosyl-[protein] + ATP = O-phospho-L-tyrosyl-[protein] + ADP + H(+)</text>
        <dbReference type="Rhea" id="RHEA:10596"/>
        <dbReference type="Rhea" id="RHEA-COMP:10136"/>
        <dbReference type="Rhea" id="RHEA-COMP:20101"/>
        <dbReference type="ChEBI" id="CHEBI:15378"/>
        <dbReference type="ChEBI" id="CHEBI:30616"/>
        <dbReference type="ChEBI" id="CHEBI:46858"/>
        <dbReference type="ChEBI" id="CHEBI:61978"/>
        <dbReference type="ChEBI" id="CHEBI:456216"/>
    </reaction>
    <physiologicalReaction direction="left-to-right" evidence="3">
        <dbReference type="Rhea" id="RHEA:10597"/>
    </physiologicalReaction>
</comment>
<evidence type="ECO:0000256" key="2">
    <source>
        <dbReference type="ARBA" id="ARBA00023137"/>
    </source>
</evidence>
<evidence type="ECO:0000256" key="1">
    <source>
        <dbReference type="ARBA" id="ARBA00006171"/>
    </source>
</evidence>
<evidence type="ECO:0000256" key="3">
    <source>
        <dbReference type="ARBA" id="ARBA00050405"/>
    </source>
</evidence>
<dbReference type="InterPro" id="IPR036412">
    <property type="entry name" value="HAD-like_sf"/>
</dbReference>
<accession>A0A939FPE4</accession>
<dbReference type="InterPro" id="IPR006439">
    <property type="entry name" value="HAD-SF_hydro_IA"/>
</dbReference>
<dbReference type="Gene3D" id="1.10.150.240">
    <property type="entry name" value="Putative phosphatase, domain 2"/>
    <property type="match status" value="1"/>
</dbReference>
<dbReference type="SFLD" id="SFLDG01135">
    <property type="entry name" value="C1.5.6:_HAD__Beta-PGM__Phospha"/>
    <property type="match status" value="1"/>
</dbReference>
<dbReference type="PANTHER" id="PTHR43434:SF24">
    <property type="entry name" value="HYDROLASE-RELATED"/>
    <property type="match status" value="1"/>
</dbReference>
<dbReference type="SUPFAM" id="SSF56784">
    <property type="entry name" value="HAD-like"/>
    <property type="match status" value="1"/>
</dbReference>
<comment type="caution">
    <text evidence="6">The sequence shown here is derived from an EMBL/GenBank/DDBJ whole genome shotgun (WGS) entry which is preliminary data.</text>
</comment>
<dbReference type="Gene3D" id="3.40.50.1000">
    <property type="entry name" value="HAD superfamily/HAD-like"/>
    <property type="match status" value="1"/>
</dbReference>
<dbReference type="Pfam" id="PF13419">
    <property type="entry name" value="HAD_2"/>
    <property type="match status" value="1"/>
</dbReference>
<dbReference type="Proteomes" id="UP000664781">
    <property type="component" value="Unassembled WGS sequence"/>
</dbReference>
<organism evidence="6 7">
    <name type="scientific">Streptomyces triculaminicus</name>
    <dbReference type="NCBI Taxonomy" id="2816232"/>
    <lineage>
        <taxon>Bacteria</taxon>
        <taxon>Bacillati</taxon>
        <taxon>Actinomycetota</taxon>
        <taxon>Actinomycetes</taxon>
        <taxon>Kitasatosporales</taxon>
        <taxon>Streptomycetaceae</taxon>
        <taxon>Streptomyces</taxon>
    </lineage>
</organism>
<evidence type="ECO:0000313" key="7">
    <source>
        <dbReference type="Proteomes" id="UP000664781"/>
    </source>
</evidence>
<gene>
    <name evidence="6" type="ORF">J1792_16755</name>
</gene>
<dbReference type="EMBL" id="JAFMOF010000002">
    <property type="protein sequence ID" value="MBO0654366.1"/>
    <property type="molecule type" value="Genomic_DNA"/>
</dbReference>
<keyword evidence="2" id="KW-0808">Transferase</keyword>
<evidence type="ECO:0000313" key="6">
    <source>
        <dbReference type="EMBL" id="MBO0654366.1"/>
    </source>
</evidence>
<dbReference type="FunFam" id="3.40.50.1000:FF:000022">
    <property type="entry name" value="Phosphoglycolate phosphatase"/>
    <property type="match status" value="1"/>
</dbReference>
<name>A0A939FPE4_9ACTN</name>
<dbReference type="InterPro" id="IPR023198">
    <property type="entry name" value="PGP-like_dom2"/>
</dbReference>
<dbReference type="GO" id="GO:0008967">
    <property type="term" value="F:phosphoglycolate phosphatase activity"/>
    <property type="evidence" value="ECO:0007669"/>
    <property type="project" value="TreeGrafter"/>
</dbReference>